<protein>
    <submittedName>
        <fullName evidence="1">Uncharacterized protein</fullName>
    </submittedName>
</protein>
<evidence type="ECO:0000313" key="1">
    <source>
        <dbReference type="EMBL" id="QIC71901.1"/>
    </source>
</evidence>
<dbReference type="RefSeq" id="WP_163146560.1">
    <property type="nucleotide sequence ID" value="NZ_CP044456.1"/>
</dbReference>
<reference evidence="1 2" key="1">
    <citation type="submission" date="2019-09" db="EMBL/GenBank/DDBJ databases">
        <title>Non-baumannii Acinetobacter spp. carrying blaNDM-1 isolated in China.</title>
        <authorList>
            <person name="Cui C."/>
            <person name="Chen C."/>
            <person name="Sun J."/>
            <person name="Liu Y."/>
        </authorList>
    </citation>
    <scope>NUCLEOTIDE SEQUENCE [LARGE SCALE GENOMIC DNA]</scope>
    <source>
        <strain evidence="1 2">B18</strain>
        <plasmid evidence="2">pb18-1</plasmid>
    </source>
</reference>
<keyword evidence="1" id="KW-0614">Plasmid</keyword>
<evidence type="ECO:0000313" key="2">
    <source>
        <dbReference type="Proteomes" id="UP000503440"/>
    </source>
</evidence>
<proteinExistence type="predicted"/>
<organism evidence="1 2">
    <name type="scientific">Acinetobacter indicus</name>
    <dbReference type="NCBI Taxonomy" id="756892"/>
    <lineage>
        <taxon>Bacteria</taxon>
        <taxon>Pseudomonadati</taxon>
        <taxon>Pseudomonadota</taxon>
        <taxon>Gammaproteobacteria</taxon>
        <taxon>Moraxellales</taxon>
        <taxon>Moraxellaceae</taxon>
        <taxon>Acinetobacter</taxon>
    </lineage>
</organism>
<dbReference type="AlphaFoldDB" id="A0A6C0Y6M4"/>
<gene>
    <name evidence="1" type="ORF">FSC09_16045</name>
</gene>
<dbReference type="EMBL" id="CP044456">
    <property type="protein sequence ID" value="QIC71901.1"/>
    <property type="molecule type" value="Genomic_DNA"/>
</dbReference>
<name>A0A6C0Y6M4_9GAMM</name>
<accession>A0A6C0Y6M4</accession>
<sequence length="160" mass="18518">MVTKAPTIIEFEKLNVFVDRKQNIVAYVYGYVNKLPFEGVAYFENELYNTIDLFSVSKLKSADNRMIKMKLKRAVMVMESQDKDSMTRIDETAIMYHSKLYKELDAKHNGHPIALNVPERDSSLVQELGGIWNPVIKRWVVLSKNPNIKKFNQWAVGAVY</sequence>
<geneLocation type="plasmid" evidence="2">
    <name>pb18-1</name>
</geneLocation>
<dbReference type="Proteomes" id="UP000503440">
    <property type="component" value="Plasmid pB18-1"/>
</dbReference>